<evidence type="ECO:0000256" key="3">
    <source>
        <dbReference type="ARBA" id="ARBA00023027"/>
    </source>
</evidence>
<dbReference type="Pfam" id="PF02826">
    <property type="entry name" value="2-Hacid_dh_C"/>
    <property type="match status" value="1"/>
</dbReference>
<evidence type="ECO:0000313" key="8">
    <source>
        <dbReference type="Proteomes" id="UP000317572"/>
    </source>
</evidence>
<dbReference type="PANTHER" id="PTHR10996:SF178">
    <property type="entry name" value="2-HYDROXYACID DEHYDROGENASE YGL185C-RELATED"/>
    <property type="match status" value="1"/>
</dbReference>
<proteinExistence type="inferred from homology"/>
<dbReference type="InterPro" id="IPR029752">
    <property type="entry name" value="D-isomer_DH_CS1"/>
</dbReference>
<evidence type="ECO:0000256" key="2">
    <source>
        <dbReference type="ARBA" id="ARBA00023002"/>
    </source>
</evidence>
<organism evidence="7 8">
    <name type="scientific">Serratia liquefaciens</name>
    <dbReference type="NCBI Taxonomy" id="614"/>
    <lineage>
        <taxon>Bacteria</taxon>
        <taxon>Pseudomonadati</taxon>
        <taxon>Pseudomonadota</taxon>
        <taxon>Gammaproteobacteria</taxon>
        <taxon>Enterobacterales</taxon>
        <taxon>Yersiniaceae</taxon>
        <taxon>Serratia</taxon>
    </lineage>
</organism>
<protein>
    <submittedName>
        <fullName evidence="7">2-hydroxyacid dehydrogenase</fullName>
    </submittedName>
</protein>
<accession>A0A515CQI1</accession>
<dbReference type="FunFam" id="3.40.50.720:FF:000213">
    <property type="entry name" value="Putative 2-hydroxyacid dehydrogenase"/>
    <property type="match status" value="1"/>
</dbReference>
<dbReference type="AlphaFoldDB" id="A0A515CQI1"/>
<dbReference type="PANTHER" id="PTHR10996">
    <property type="entry name" value="2-HYDROXYACID DEHYDROGENASE-RELATED"/>
    <property type="match status" value="1"/>
</dbReference>
<sequence length="312" mass="33741">MTNVILQMAPVPMQLTQRLQQHFTLVNYAQLTPEQQVELLPQVRVLLINGETSLSDAAMACFPNLQLIAVFGVGYERVDAHAAHKRNIQISNTPGVLTDDVADLAFGLILACARQIVGAQRFIERGDWADQSFRWTRKVSGSRLGILGLGRIGRAIARRASAFNMSVCYHSRTRHAGFEGEYCATPQALAAHCDFLVVCAPGGESSRALVNAEVLQALGPTGILINIARGSVVDEAALVHAIEHKLIAGAGLDVFCDEPRVPGALLQRDNVVITPHMGSATQSTRKAMSELVYENISAYFSGKSLLTPTDKP</sequence>
<dbReference type="GO" id="GO:0005829">
    <property type="term" value="C:cytosol"/>
    <property type="evidence" value="ECO:0007669"/>
    <property type="project" value="TreeGrafter"/>
</dbReference>
<dbReference type="InterPro" id="IPR036291">
    <property type="entry name" value="NAD(P)-bd_dom_sf"/>
</dbReference>
<dbReference type="PROSITE" id="PS00065">
    <property type="entry name" value="D_2_HYDROXYACID_DH_1"/>
    <property type="match status" value="1"/>
</dbReference>
<gene>
    <name evidence="7" type="ORF">EGO53_00870</name>
</gene>
<keyword evidence="1" id="KW-0521">NADP</keyword>
<dbReference type="Proteomes" id="UP000317572">
    <property type="component" value="Chromosome"/>
</dbReference>
<dbReference type="InterPro" id="IPR050223">
    <property type="entry name" value="D-isomer_2-hydroxyacid_DH"/>
</dbReference>
<dbReference type="RefSeq" id="WP_142814491.1">
    <property type="nucleotide sequence ID" value="NZ_CBCPIK010000021.1"/>
</dbReference>
<feature type="domain" description="D-isomer specific 2-hydroxyacid dehydrogenase NAD-binding" evidence="6">
    <location>
        <begin position="106"/>
        <end position="278"/>
    </location>
</feature>
<dbReference type="SUPFAM" id="SSF51735">
    <property type="entry name" value="NAD(P)-binding Rossmann-fold domains"/>
    <property type="match status" value="1"/>
</dbReference>
<evidence type="ECO:0000259" key="6">
    <source>
        <dbReference type="Pfam" id="PF02826"/>
    </source>
</evidence>
<feature type="domain" description="D-isomer specific 2-hydroxyacid dehydrogenase catalytic" evidence="5">
    <location>
        <begin position="14"/>
        <end position="307"/>
    </location>
</feature>
<evidence type="ECO:0000313" key="7">
    <source>
        <dbReference type="EMBL" id="QDL30434.1"/>
    </source>
</evidence>
<dbReference type="Gene3D" id="3.40.50.720">
    <property type="entry name" value="NAD(P)-binding Rossmann-like Domain"/>
    <property type="match status" value="2"/>
</dbReference>
<evidence type="ECO:0000256" key="1">
    <source>
        <dbReference type="ARBA" id="ARBA00022857"/>
    </source>
</evidence>
<dbReference type="GO" id="GO:0030267">
    <property type="term" value="F:glyoxylate reductase (NADPH) activity"/>
    <property type="evidence" value="ECO:0007669"/>
    <property type="project" value="TreeGrafter"/>
</dbReference>
<dbReference type="STRING" id="614.XJ20_03330"/>
<keyword evidence="2 4" id="KW-0560">Oxidoreductase</keyword>
<reference evidence="7 8" key="1">
    <citation type="submission" date="2018-11" db="EMBL/GenBank/DDBJ databases">
        <title>The first complete genome of Serratia liquefaciens isolated from metalophyte plant revel distinctness adaptive mechanisms in an extreme habitat.</title>
        <authorList>
            <person name="Caneschi W.L."/>
            <person name="Sanchez A.B."/>
            <person name="Felestrino E.B."/>
            <person name="Assis R.A.B."/>
            <person name="Lemes C.G.C."/>
            <person name="Cordeiro I.F."/>
            <person name="Fonseca N.P."/>
            <person name="Villa M."/>
            <person name="Vieira I.T."/>
            <person name="Moraes L.A."/>
            <person name="Kamino L.H.Y."/>
            <person name="do Carmo F."/>
            <person name="Garcia C.M."/>
            <person name="Almeida N.F."/>
            <person name="Silva R.S."/>
            <person name="Ferro J.A."/>
            <person name="Ferro M.I.T."/>
            <person name="Varani A.M."/>
            <person name="Ferreira R.M."/>
            <person name="dos Santos V.L."/>
            <person name="Silva U.C."/>
            <person name="Setubal J.C."/>
            <person name="Moreira L.M."/>
        </authorList>
    </citation>
    <scope>NUCLEOTIDE SEQUENCE [LARGE SCALE GENOMIC DNA]</scope>
    <source>
        <strain evidence="7 8">FG3</strain>
    </source>
</reference>
<name>A0A515CQI1_SERLI</name>
<dbReference type="Pfam" id="PF00389">
    <property type="entry name" value="2-Hacid_dh"/>
    <property type="match status" value="1"/>
</dbReference>
<dbReference type="GO" id="GO:0016618">
    <property type="term" value="F:hydroxypyruvate reductase [NAD(P)H] activity"/>
    <property type="evidence" value="ECO:0007669"/>
    <property type="project" value="TreeGrafter"/>
</dbReference>
<keyword evidence="3" id="KW-0520">NAD</keyword>
<evidence type="ECO:0000256" key="4">
    <source>
        <dbReference type="RuleBase" id="RU003719"/>
    </source>
</evidence>
<dbReference type="GO" id="GO:0051287">
    <property type="term" value="F:NAD binding"/>
    <property type="evidence" value="ECO:0007669"/>
    <property type="project" value="InterPro"/>
</dbReference>
<dbReference type="SUPFAM" id="SSF52283">
    <property type="entry name" value="Formate/glycerate dehydrogenase catalytic domain-like"/>
    <property type="match status" value="1"/>
</dbReference>
<dbReference type="EMBL" id="CP033893">
    <property type="protein sequence ID" value="QDL30434.1"/>
    <property type="molecule type" value="Genomic_DNA"/>
</dbReference>
<comment type="similarity">
    <text evidence="4">Belongs to the D-isomer specific 2-hydroxyacid dehydrogenase family.</text>
</comment>
<dbReference type="InterPro" id="IPR006139">
    <property type="entry name" value="D-isomer_2_OHA_DH_cat_dom"/>
</dbReference>
<dbReference type="InterPro" id="IPR006140">
    <property type="entry name" value="D-isomer_DH_NAD-bd"/>
</dbReference>
<evidence type="ECO:0000259" key="5">
    <source>
        <dbReference type="Pfam" id="PF00389"/>
    </source>
</evidence>
<dbReference type="CDD" id="cd12156">
    <property type="entry name" value="HPPR"/>
    <property type="match status" value="1"/>
</dbReference>